<evidence type="ECO:0000259" key="2">
    <source>
        <dbReference type="Pfam" id="PF05618"/>
    </source>
</evidence>
<proteinExistence type="predicted"/>
<dbReference type="Pfam" id="PF05618">
    <property type="entry name" value="Zn_protease"/>
    <property type="match status" value="2"/>
</dbReference>
<organism evidence="3 4">
    <name type="scientific">Candidatus Neomicrothrix parvicella RN1</name>
    <dbReference type="NCBI Taxonomy" id="1229780"/>
    <lineage>
        <taxon>Bacteria</taxon>
        <taxon>Bacillati</taxon>
        <taxon>Actinomycetota</taxon>
        <taxon>Acidimicrobiia</taxon>
        <taxon>Acidimicrobiales</taxon>
        <taxon>Microthrixaceae</taxon>
        <taxon>Candidatus Neomicrothrix</taxon>
    </lineage>
</organism>
<sequence>MNDPPSGSGIQTGTDVVPESELRLIRPNGSVRDAWIAGWREHINLPGLKVRGLVAKLDTGARTSALHARVLNRSADRRGRIWLSFELLAPEEDAGADPPEAARKPPAADAAAGQRPAGVTSTSVPLVVPEGPARALWVGDRVIRSSNGAEELRPVIRTKIELGGHRWRAEVTLAERGTMGYPLLLGRTALRQRFLVHPGRSFLADAPSVVADT</sequence>
<evidence type="ECO:0000256" key="1">
    <source>
        <dbReference type="SAM" id="MobiDB-lite"/>
    </source>
</evidence>
<dbReference type="Gene3D" id="2.40.70.10">
    <property type="entry name" value="Acid Proteases"/>
    <property type="match status" value="1"/>
</dbReference>
<dbReference type="AlphaFoldDB" id="R4YZB0"/>
<dbReference type="STRING" id="1229780.BN381_290118"/>
<dbReference type="InterPro" id="IPR021109">
    <property type="entry name" value="Peptidase_aspartic_dom_sf"/>
</dbReference>
<feature type="compositionally biased region" description="Low complexity" evidence="1">
    <location>
        <begin position="96"/>
        <end position="118"/>
    </location>
</feature>
<dbReference type="HOGENOM" id="CLU_1292479_0_0_11"/>
<feature type="domain" description="Retropepsin-like aspartic endopeptidase" evidence="2">
    <location>
        <begin position="36"/>
        <end position="89"/>
    </location>
</feature>
<evidence type="ECO:0000313" key="4">
    <source>
        <dbReference type="Proteomes" id="UP000018291"/>
    </source>
</evidence>
<dbReference type="Proteomes" id="UP000018291">
    <property type="component" value="Unassembled WGS sequence"/>
</dbReference>
<protein>
    <submittedName>
        <fullName evidence="3">Putative Ribosomal protein S6 modification protein</fullName>
    </submittedName>
</protein>
<name>R4YZB0_9ACTN</name>
<comment type="caution">
    <text evidence="3">The sequence shown here is derived from an EMBL/GenBank/DDBJ whole genome shotgun (WGS) entry which is preliminary data.</text>
</comment>
<dbReference type="InterPro" id="IPR008503">
    <property type="entry name" value="Asp_endopeptidase"/>
</dbReference>
<dbReference type="EMBL" id="CANL01000022">
    <property type="protein sequence ID" value="CCM63750.1"/>
    <property type="molecule type" value="Genomic_DNA"/>
</dbReference>
<feature type="domain" description="Retropepsin-like aspartic endopeptidase" evidence="2">
    <location>
        <begin position="141"/>
        <end position="205"/>
    </location>
</feature>
<dbReference type="eggNOG" id="COG4067">
    <property type="taxonomic scope" value="Bacteria"/>
</dbReference>
<keyword evidence="4" id="KW-1185">Reference proteome</keyword>
<feature type="region of interest" description="Disordered" evidence="1">
    <location>
        <begin position="93"/>
        <end position="125"/>
    </location>
</feature>
<dbReference type="RefSeq" id="WP_012226815.1">
    <property type="nucleotide sequence ID" value="NZ_HG422565.1"/>
</dbReference>
<dbReference type="PANTHER" id="PTHR38037:SF2">
    <property type="entry name" value="ATP-DEPENDENT ZINC PROTEASE DOMAIN-CONTAINING PROTEIN-RELATED"/>
    <property type="match status" value="1"/>
</dbReference>
<dbReference type="SUPFAM" id="SSF50630">
    <property type="entry name" value="Acid proteases"/>
    <property type="match status" value="2"/>
</dbReference>
<dbReference type="PANTHER" id="PTHR38037">
    <property type="entry name" value="ZN_PROTEASE DOMAIN-CONTAINING PROTEIN"/>
    <property type="match status" value="1"/>
</dbReference>
<gene>
    <name evidence="3" type="ORF">BN381_290118</name>
</gene>
<evidence type="ECO:0000313" key="3">
    <source>
        <dbReference type="EMBL" id="CCM63750.1"/>
    </source>
</evidence>
<accession>R4YZB0</accession>
<reference evidence="3 4" key="1">
    <citation type="journal article" date="2013" name="ISME J.">
        <title>Metabolic model for the filamentous 'Candidatus Microthrix parvicella' based on genomic and metagenomic analyses.</title>
        <authorList>
            <person name="Jon McIlroy S."/>
            <person name="Kristiansen R."/>
            <person name="Albertsen M."/>
            <person name="Michael Karst S."/>
            <person name="Rossetti S."/>
            <person name="Lund Nielsen J."/>
            <person name="Tandoi V."/>
            <person name="James Seviour R."/>
            <person name="Nielsen P.H."/>
        </authorList>
    </citation>
    <scope>NUCLEOTIDE SEQUENCE [LARGE SCALE GENOMIC DNA]</scope>
    <source>
        <strain evidence="3 4">RN1</strain>
    </source>
</reference>